<protein>
    <submittedName>
        <fullName evidence="2">Uncharacterized protein</fullName>
    </submittedName>
</protein>
<dbReference type="Pfam" id="PF15112">
    <property type="entry name" value="DUF4559"/>
    <property type="match status" value="1"/>
</dbReference>
<proteinExistence type="predicted"/>
<dbReference type="PANTHER" id="PTHR35083:SF2">
    <property type="entry name" value="CHROMOSOME 17 CXORF38 HOMOLOG"/>
    <property type="match status" value="1"/>
</dbReference>
<organism evidence="2 3">
    <name type="scientific">Huso huso</name>
    <name type="common">Beluga</name>
    <name type="synonym">Acipenser huso</name>
    <dbReference type="NCBI Taxonomy" id="61971"/>
    <lineage>
        <taxon>Eukaryota</taxon>
        <taxon>Metazoa</taxon>
        <taxon>Chordata</taxon>
        <taxon>Craniata</taxon>
        <taxon>Vertebrata</taxon>
        <taxon>Euteleostomi</taxon>
        <taxon>Actinopterygii</taxon>
        <taxon>Chondrostei</taxon>
        <taxon>Acipenseriformes</taxon>
        <taxon>Acipenseridae</taxon>
        <taxon>Huso</taxon>
    </lineage>
</organism>
<name>A0ABR0ZKZ5_HUSHU</name>
<feature type="compositionally biased region" description="Acidic residues" evidence="1">
    <location>
        <begin position="306"/>
        <end position="318"/>
    </location>
</feature>
<accession>A0ABR0ZKZ5</accession>
<keyword evidence="3" id="KW-1185">Reference proteome</keyword>
<feature type="region of interest" description="Disordered" evidence="1">
    <location>
        <begin position="297"/>
        <end position="328"/>
    </location>
</feature>
<sequence>MVFAELSIRLNDVGYKNWLKAGYCLLKLRDGLQGFVTNEMRSFHQTLSRNNAVLRRGQRCPNYCKPRGNQLQSACSLCEEWKKEILKHHTNRGGVINWGNCKPWLWPSQHWELAKAYMPRGQADVPGPEKCDAAALLNLINFCDHFSFVNQHKVREVIKSRNELMHSCEMKVSSQWMCQYERKIEDLLLELNHIPEVAAAGRDISEMLSVDWSVQVPGVDSTDGLDYEMLDPTQISQVEAELLRESLQELRFQIEAQGPPAEQDLADLLRLRDFLKSNKDLEDRFQAELLEVETLEYQLKQPGDRETEEQAPEEDTDDVPQKKMKIKN</sequence>
<evidence type="ECO:0000313" key="2">
    <source>
        <dbReference type="EMBL" id="KAK6485483.1"/>
    </source>
</evidence>
<dbReference type="Proteomes" id="UP001369086">
    <property type="component" value="Unassembled WGS sequence"/>
</dbReference>
<comment type="caution">
    <text evidence="2">The sequence shown here is derived from an EMBL/GenBank/DDBJ whole genome shotgun (WGS) entry which is preliminary data.</text>
</comment>
<dbReference type="InterPro" id="IPR027897">
    <property type="entry name" value="DUF4559"/>
</dbReference>
<evidence type="ECO:0000313" key="3">
    <source>
        <dbReference type="Proteomes" id="UP001369086"/>
    </source>
</evidence>
<reference evidence="2 3" key="1">
    <citation type="submission" date="2021-05" db="EMBL/GenBank/DDBJ databases">
        <authorList>
            <person name="Zahm M."/>
            <person name="Klopp C."/>
            <person name="Cabau C."/>
            <person name="Kuhl H."/>
            <person name="Suciu R."/>
            <person name="Ciorpac M."/>
            <person name="Holostenco D."/>
            <person name="Gessner J."/>
            <person name="Wuertz S."/>
            <person name="Hohne C."/>
            <person name="Stock M."/>
            <person name="Gislard M."/>
            <person name="Lluch J."/>
            <person name="Milhes M."/>
            <person name="Lampietro C."/>
            <person name="Lopez Roques C."/>
            <person name="Donnadieu C."/>
            <person name="Du K."/>
            <person name="Schartl M."/>
            <person name="Guiguen Y."/>
        </authorList>
    </citation>
    <scope>NUCLEOTIDE SEQUENCE [LARGE SCALE GENOMIC DNA]</scope>
    <source>
        <strain evidence="2">Hh-F2</strain>
        <tissue evidence="2">Blood</tissue>
    </source>
</reference>
<dbReference type="PANTHER" id="PTHR35083">
    <property type="entry name" value="RGD1565685 PROTEIN"/>
    <property type="match status" value="1"/>
</dbReference>
<gene>
    <name evidence="2" type="ORF">HHUSO_G11278</name>
</gene>
<dbReference type="EMBL" id="JAHFZB010000009">
    <property type="protein sequence ID" value="KAK6485483.1"/>
    <property type="molecule type" value="Genomic_DNA"/>
</dbReference>
<evidence type="ECO:0000256" key="1">
    <source>
        <dbReference type="SAM" id="MobiDB-lite"/>
    </source>
</evidence>